<protein>
    <submittedName>
        <fullName evidence="2">Uncharacterized protein</fullName>
    </submittedName>
</protein>
<feature type="region of interest" description="Disordered" evidence="1">
    <location>
        <begin position="1"/>
        <end position="26"/>
    </location>
</feature>
<dbReference type="EMBL" id="GEBQ01021791">
    <property type="protein sequence ID" value="JAT18186.1"/>
    <property type="molecule type" value="Transcribed_RNA"/>
</dbReference>
<organism evidence="2">
    <name type="scientific">Graphocephala atropunctata</name>
    <dbReference type="NCBI Taxonomy" id="36148"/>
    <lineage>
        <taxon>Eukaryota</taxon>
        <taxon>Metazoa</taxon>
        <taxon>Ecdysozoa</taxon>
        <taxon>Arthropoda</taxon>
        <taxon>Hexapoda</taxon>
        <taxon>Insecta</taxon>
        <taxon>Pterygota</taxon>
        <taxon>Neoptera</taxon>
        <taxon>Paraneoptera</taxon>
        <taxon>Hemiptera</taxon>
        <taxon>Auchenorrhyncha</taxon>
        <taxon>Membracoidea</taxon>
        <taxon>Cicadellidae</taxon>
        <taxon>Cicadellinae</taxon>
        <taxon>Cicadellini</taxon>
        <taxon>Graphocephala</taxon>
    </lineage>
</organism>
<sequence length="170" mass="18143">LSEPTEEGLYFQTTLSPEISTSNRSESTIYVSTTNASAPSRELSSESSFNTSEVSTFTNGVPEPALEASVDWLTTLKGYPTESPLKVSEMVETSTEISPLTDIISSRTTGESNRTPKSPGTTVSTMQTNCTDAKGTTAQVTTEPKNSGKSNHYVGRLLSLTVITIALTSF</sequence>
<proteinExistence type="predicted"/>
<evidence type="ECO:0000256" key="1">
    <source>
        <dbReference type="SAM" id="MobiDB-lite"/>
    </source>
</evidence>
<name>A0A1B6L3G1_9HEMI</name>
<feature type="compositionally biased region" description="Polar residues" evidence="1">
    <location>
        <begin position="11"/>
        <end position="26"/>
    </location>
</feature>
<dbReference type="AlphaFoldDB" id="A0A1B6L3G1"/>
<reference evidence="2" key="1">
    <citation type="submission" date="2015-11" db="EMBL/GenBank/DDBJ databases">
        <title>De novo transcriptome assembly of four potential Pierce s Disease insect vectors from Arizona vineyards.</title>
        <authorList>
            <person name="Tassone E.E."/>
        </authorList>
    </citation>
    <scope>NUCLEOTIDE SEQUENCE</scope>
</reference>
<evidence type="ECO:0000313" key="2">
    <source>
        <dbReference type="EMBL" id="JAT18186.1"/>
    </source>
</evidence>
<gene>
    <name evidence="2" type="ORF">g.25513</name>
</gene>
<feature type="non-terminal residue" evidence="2">
    <location>
        <position position="1"/>
    </location>
</feature>
<accession>A0A1B6L3G1</accession>
<feature type="region of interest" description="Disordered" evidence="1">
    <location>
        <begin position="106"/>
        <end position="148"/>
    </location>
</feature>